<dbReference type="Gene3D" id="2.60.40.2810">
    <property type="match status" value="1"/>
</dbReference>
<dbReference type="AlphaFoldDB" id="A0A975DHW1"/>
<dbReference type="Proteomes" id="UP000664904">
    <property type="component" value="Chromosome"/>
</dbReference>
<dbReference type="KEGG" id="pxi:J5O05_04490"/>
<proteinExistence type="predicted"/>
<sequence>MGHQFGGAHSFNGTNGACGNRSNDDAYEPGSGSTIMAYAGICGEENLQSNSDAFFHSHSVEQMRDYITTSAACGTLTPSTNVAPTVNAGSDYTIPANTAFKLTGTASDTDGDALRYSWEQFDLGTSSSSAATMVDDGSRPIFRAWMPTTEPVREFPRLSDVLASKTTIGESYPTTSRTMNFKLIARDEKGNVGSDLMKVTTVTTAQRFEVTAPLKNAVWSENDTPTITWNVAGTTASPISCSNVDLVLAADGETFSTVLRSNTPNDGSETVNVPSLQSANARLMVRCSDNIFFAVNEGAFTISGKPNVIAPQIVGQKSIVGNEDNLTAINLSDLVVNDADSEFPAAFSLSVLSGTNYTVTGTSILPAADFNGVLSVPVTVNDGKFDSNQYTLTVTINAVNDAPKIVSGAGLVVEEDTSFAVSSQNFIITDVDSALTDLSINVLAGTNYSVSNNTVTPKADFAGSLSVNVVATDNITQSDVYQLNVDVTPVNDAPRVVGQNALSVAEDTAFSLSLSEIQVVDPDSASSQITVAVREGNNYTFNGNTIQPAVNFNGDLTVNVVVSDGVIESSLYPISVSVTPVNDAPVANSDSFSVVQGSAAVDLNVVSNDTDVDGDTLSITSLAYNGVGTVVTTESGVRYTPSANFTGTETINYTISDGNGAQASATATITVTAKSSSSSSSGGGSLGFGAALLGLLALRRGRKAR</sequence>
<evidence type="ECO:0000313" key="2">
    <source>
        <dbReference type="Proteomes" id="UP000664904"/>
    </source>
</evidence>
<evidence type="ECO:0000313" key="1">
    <source>
        <dbReference type="EMBL" id="QTH72151.1"/>
    </source>
</evidence>
<dbReference type="EMBL" id="CP072133">
    <property type="protein sequence ID" value="QTH72151.1"/>
    <property type="molecule type" value="Genomic_DNA"/>
</dbReference>
<name>A0A975DHW1_9GAMM</name>
<dbReference type="InterPro" id="IPR013783">
    <property type="entry name" value="Ig-like_fold"/>
</dbReference>
<keyword evidence="2" id="KW-1185">Reference proteome</keyword>
<reference evidence="1" key="1">
    <citation type="submission" date="2021-03" db="EMBL/GenBank/DDBJ databases">
        <title>Complete Genome of Pseudoalteromonas xiamenensis STKMTI.2, a new potential marine bacterium producing anti-Vibrio compounds.</title>
        <authorList>
            <person name="Handayani D.P."/>
            <person name="Isnansetyo A."/>
            <person name="Istiqomah I."/>
            <person name="Jumina J."/>
        </authorList>
    </citation>
    <scope>NUCLEOTIDE SEQUENCE</scope>
    <source>
        <strain evidence="1">STKMTI.2</strain>
    </source>
</reference>
<protein>
    <submittedName>
        <fullName evidence="1">Tandem-95 repeat protein</fullName>
    </submittedName>
</protein>
<accession>A0A975DHW1</accession>
<gene>
    <name evidence="1" type="ORF">J5O05_04490</name>
</gene>
<organism evidence="1 2">
    <name type="scientific">Pseudoalteromonas xiamenensis</name>
    <dbReference type="NCBI Taxonomy" id="882626"/>
    <lineage>
        <taxon>Bacteria</taxon>
        <taxon>Pseudomonadati</taxon>
        <taxon>Pseudomonadota</taxon>
        <taxon>Gammaproteobacteria</taxon>
        <taxon>Alteromonadales</taxon>
        <taxon>Pseudoalteromonadaceae</taxon>
        <taxon>Pseudoalteromonas</taxon>
    </lineage>
</organism>
<dbReference type="NCBIfam" id="NF012211">
    <property type="entry name" value="tand_rpt_95"/>
    <property type="match status" value="4"/>
</dbReference>
<dbReference type="Gene3D" id="2.60.40.10">
    <property type="entry name" value="Immunoglobulins"/>
    <property type="match status" value="1"/>
</dbReference>
<dbReference type="Pfam" id="PF17963">
    <property type="entry name" value="Big_9"/>
    <property type="match status" value="2"/>
</dbReference>